<keyword evidence="4" id="KW-0808">Transferase</keyword>
<dbReference type="InterPro" id="IPR007554">
    <property type="entry name" value="Glycerophosphate_synth"/>
</dbReference>
<evidence type="ECO:0000256" key="2">
    <source>
        <dbReference type="ARBA" id="ARBA00010488"/>
    </source>
</evidence>
<dbReference type="Gene3D" id="3.40.50.11820">
    <property type="match status" value="1"/>
</dbReference>
<dbReference type="Pfam" id="PF04464">
    <property type="entry name" value="Glyphos_transf"/>
    <property type="match status" value="1"/>
</dbReference>
<reference evidence="8 9" key="1">
    <citation type="submission" date="2021-02" db="EMBL/GenBank/DDBJ databases">
        <title>FDA dAtabase for Regulatory Grade micrObial Sequences (FDA-ARGOS): Supporting development and validation of Infectious Disease Dx tests.</title>
        <authorList>
            <person name="Sproer C."/>
            <person name="Gronow S."/>
            <person name="Severitt S."/>
            <person name="Schroder I."/>
            <person name="Tallon L."/>
            <person name="Sadzewicz L."/>
            <person name="Zhao X."/>
            <person name="Boylan J."/>
            <person name="Ott S."/>
            <person name="Bowen H."/>
            <person name="Vavikolanu K."/>
            <person name="Mehta A."/>
            <person name="Aluvathingal J."/>
            <person name="Nadendla S."/>
            <person name="Lowell S."/>
            <person name="Myers T."/>
            <person name="Yan Y."/>
            <person name="Sichtig H."/>
        </authorList>
    </citation>
    <scope>NUCLEOTIDE SEQUENCE [LARGE SCALE GENOMIC DNA]</scope>
    <source>
        <strain evidence="8 9">FDAARGOS_1207</strain>
    </source>
</reference>
<gene>
    <name evidence="8" type="ORF">I6J37_02805</name>
</gene>
<dbReference type="PANTHER" id="PTHR37316:SF3">
    <property type="entry name" value="TEICHOIC ACID GLYCEROL-PHOSPHATE TRANSFERASE"/>
    <property type="match status" value="1"/>
</dbReference>
<dbReference type="InterPro" id="IPR029044">
    <property type="entry name" value="Nucleotide-diphossugar_trans"/>
</dbReference>
<dbReference type="Gene3D" id="3.40.50.12580">
    <property type="match status" value="1"/>
</dbReference>
<evidence type="ECO:0000256" key="6">
    <source>
        <dbReference type="ARBA" id="ARBA00023136"/>
    </source>
</evidence>
<feature type="domain" description="Glycosyltransferase 2-like" evidence="7">
    <location>
        <begin position="8"/>
        <end position="180"/>
    </location>
</feature>
<dbReference type="RefSeq" id="WP_204107852.1">
    <property type="nucleotide sequence ID" value="NZ_CBCPHH010000007.1"/>
</dbReference>
<evidence type="ECO:0000256" key="5">
    <source>
        <dbReference type="ARBA" id="ARBA00022944"/>
    </source>
</evidence>
<evidence type="ECO:0000256" key="3">
    <source>
        <dbReference type="ARBA" id="ARBA00022475"/>
    </source>
</evidence>
<dbReference type="InterPro" id="IPR051612">
    <property type="entry name" value="Teichoic_Acid_Biosynth"/>
</dbReference>
<protein>
    <submittedName>
        <fullName evidence="8">CDP-glycerol glycerophosphotransferase family protein</fullName>
    </submittedName>
</protein>
<evidence type="ECO:0000313" key="8">
    <source>
        <dbReference type="EMBL" id="QRO85650.1"/>
    </source>
</evidence>
<accession>A0ABX7HH12</accession>
<evidence type="ECO:0000256" key="1">
    <source>
        <dbReference type="ARBA" id="ARBA00004202"/>
    </source>
</evidence>
<dbReference type="Pfam" id="PF00535">
    <property type="entry name" value="Glycos_transf_2"/>
    <property type="match status" value="1"/>
</dbReference>
<comment type="subcellular location">
    <subcellularLocation>
        <location evidence="1">Cell membrane</location>
        <topology evidence="1">Peripheral membrane protein</topology>
    </subcellularLocation>
</comment>
<dbReference type="SUPFAM" id="SSF53448">
    <property type="entry name" value="Nucleotide-diphospho-sugar transferases"/>
    <property type="match status" value="1"/>
</dbReference>
<keyword evidence="5" id="KW-0777">Teichoic acid biosynthesis</keyword>
<dbReference type="EMBL" id="CP069486">
    <property type="protein sequence ID" value="QRO85650.1"/>
    <property type="molecule type" value="Genomic_DNA"/>
</dbReference>
<proteinExistence type="inferred from homology"/>
<sequence>MSNKMKVSIIIPVYNAEEFIIETLESVEKQTFKENFEVILINDGSEDNSVNLINDFIANSEKENIHYKMHDDGENKGQGARRNLGIDIATGESILFLDSDDLIEDTTLDIAYKRLSGTKENDFVIFEWAYYYPETGETKYVNKEKYNLKLALYRNTVEMLLGCSTYFSVNKLYKRSFLQRHQIRYGEGYIYEDFEFYVACALKAYRVPVISNILYKVRVHDKSTTKTDYTSTKHRDSFLIAIENAASKLQDGYRDQYTPYQVNKYFIYRALLYSEKRLPNNKNMRNDFIKSTMKIINEYSPNIKVPNGVLPLYNYAFSKGVVKNLDVAEMKKLFKLHKKNKINFYYTREIEKNKRKNKVINKVKNNYYLKPLVYNTRRKVHAKRNKKRANEIENYMSLKVKSGNIIMMGFDYQYRGNSKYLFDYLKDLYEPENLKFVTFDKKVPEEYRINPKSKEFFNYFYTSNIVICESWIPAAFRKKKGQKWIQLWHGTPFKKMLFDSNEATMLSLNPNHKVKMKNDIARWDYLIADSEKAKQKFKTSFDISSDKVITSGYPRNEWLKENHSNEELVREIKIKNNIPLDKKIILYAPTWRDYNYKIAESKKDKDYMLQFRKILNHLGNDYCIINKAHSMDTQPSWNNGITQVYTVNDKVETQELIAISDVIISDYSSIYFDAIHIDKPFYFLIKDYPKFNLSRGVYLDMYNDILKLVAKDEAELAKKIKTNVFKDFKAPENYINKNIENANESIAQIISENIKQDEKSIEINHSNSMQQV</sequence>
<evidence type="ECO:0000256" key="4">
    <source>
        <dbReference type="ARBA" id="ARBA00022679"/>
    </source>
</evidence>
<organism evidence="8 9">
    <name type="scientific">Mammaliicoccus vitulinus</name>
    <dbReference type="NCBI Taxonomy" id="71237"/>
    <lineage>
        <taxon>Bacteria</taxon>
        <taxon>Bacillati</taxon>
        <taxon>Bacillota</taxon>
        <taxon>Bacilli</taxon>
        <taxon>Bacillales</taxon>
        <taxon>Staphylococcaceae</taxon>
        <taxon>Mammaliicoccus</taxon>
    </lineage>
</organism>
<evidence type="ECO:0000259" key="7">
    <source>
        <dbReference type="Pfam" id="PF00535"/>
    </source>
</evidence>
<keyword evidence="6" id="KW-0472">Membrane</keyword>
<name>A0ABX7HH12_9STAP</name>
<dbReference type="CDD" id="cd00761">
    <property type="entry name" value="Glyco_tranf_GTA_type"/>
    <property type="match status" value="1"/>
</dbReference>
<dbReference type="InterPro" id="IPR001173">
    <property type="entry name" value="Glyco_trans_2-like"/>
</dbReference>
<dbReference type="InterPro" id="IPR043148">
    <property type="entry name" value="TagF_C"/>
</dbReference>
<keyword evidence="9" id="KW-1185">Reference proteome</keyword>
<dbReference type="PANTHER" id="PTHR37316">
    <property type="entry name" value="TEICHOIC ACID GLYCEROL-PHOSPHATE PRIMASE"/>
    <property type="match status" value="1"/>
</dbReference>
<keyword evidence="3" id="KW-1003">Cell membrane</keyword>
<comment type="similarity">
    <text evidence="2">Belongs to the CDP-glycerol glycerophosphotransferase family.</text>
</comment>
<dbReference type="Proteomes" id="UP000627155">
    <property type="component" value="Chromosome"/>
</dbReference>
<dbReference type="Gene3D" id="3.90.550.10">
    <property type="entry name" value="Spore Coat Polysaccharide Biosynthesis Protein SpsA, Chain A"/>
    <property type="match status" value="1"/>
</dbReference>
<dbReference type="SUPFAM" id="SSF53756">
    <property type="entry name" value="UDP-Glycosyltransferase/glycogen phosphorylase"/>
    <property type="match status" value="1"/>
</dbReference>
<evidence type="ECO:0000313" key="9">
    <source>
        <dbReference type="Proteomes" id="UP000627155"/>
    </source>
</evidence>
<dbReference type="InterPro" id="IPR043149">
    <property type="entry name" value="TagF_N"/>
</dbReference>